<dbReference type="SUPFAM" id="SSF50630">
    <property type="entry name" value="Acid proteases"/>
    <property type="match status" value="1"/>
</dbReference>
<evidence type="ECO:0000256" key="1">
    <source>
        <dbReference type="ARBA" id="ARBA00022801"/>
    </source>
</evidence>
<feature type="domain" description="Peptidase A2" evidence="2">
    <location>
        <begin position="22"/>
        <end position="97"/>
    </location>
</feature>
<keyword evidence="1" id="KW-0378">Hydrolase</keyword>
<protein>
    <recommendedName>
        <fullName evidence="2">Peptidase A2 domain-containing protein</fullName>
    </recommendedName>
</protein>
<name>X1B8R5_9ZZZZ</name>
<dbReference type="GO" id="GO:0006508">
    <property type="term" value="P:proteolysis"/>
    <property type="evidence" value="ECO:0007669"/>
    <property type="project" value="InterPro"/>
</dbReference>
<comment type="caution">
    <text evidence="3">The sequence shown here is derived from an EMBL/GenBank/DDBJ whole genome shotgun (WGS) entry which is preliminary data.</text>
</comment>
<reference evidence="3" key="1">
    <citation type="journal article" date="2014" name="Front. Microbiol.">
        <title>High frequency of phylogenetically diverse reductive dehalogenase-homologous genes in deep subseafloor sedimentary metagenomes.</title>
        <authorList>
            <person name="Kawai M."/>
            <person name="Futagami T."/>
            <person name="Toyoda A."/>
            <person name="Takaki Y."/>
            <person name="Nishi S."/>
            <person name="Hori S."/>
            <person name="Arai W."/>
            <person name="Tsubouchi T."/>
            <person name="Morono Y."/>
            <person name="Uchiyama I."/>
            <person name="Ito T."/>
            <person name="Fujiyama A."/>
            <person name="Inagaki F."/>
            <person name="Takami H."/>
        </authorList>
    </citation>
    <scope>NUCLEOTIDE SEQUENCE</scope>
    <source>
        <strain evidence="3">Expedition CK06-06</strain>
    </source>
</reference>
<evidence type="ECO:0000259" key="2">
    <source>
        <dbReference type="PROSITE" id="PS50175"/>
    </source>
</evidence>
<gene>
    <name evidence="3" type="ORF">S01H4_42468</name>
</gene>
<dbReference type="InterPro" id="IPR001995">
    <property type="entry name" value="Peptidase_A2_cat"/>
</dbReference>
<proteinExistence type="predicted"/>
<dbReference type="GO" id="GO:0004190">
    <property type="term" value="F:aspartic-type endopeptidase activity"/>
    <property type="evidence" value="ECO:0007669"/>
    <property type="project" value="InterPro"/>
</dbReference>
<dbReference type="EMBL" id="BART01023322">
    <property type="protein sequence ID" value="GAG91475.1"/>
    <property type="molecule type" value="Genomic_DNA"/>
</dbReference>
<dbReference type="AlphaFoldDB" id="X1B8R5"/>
<sequence length="120" mass="13170">MGFTNVKVRISNPTDLTKLRDIELLVDSGALFTAIPRTLLEELALEPIARRRLKVFGGAIIVERDTGVIVIEYDAARAGVPVVFGEKEELPILGVTALESLGYQLDPVTKKLKPVELLMI</sequence>
<accession>X1B8R5</accession>
<organism evidence="3">
    <name type="scientific">marine sediment metagenome</name>
    <dbReference type="NCBI Taxonomy" id="412755"/>
    <lineage>
        <taxon>unclassified sequences</taxon>
        <taxon>metagenomes</taxon>
        <taxon>ecological metagenomes</taxon>
    </lineage>
</organism>
<evidence type="ECO:0000313" key="3">
    <source>
        <dbReference type="EMBL" id="GAG91475.1"/>
    </source>
</evidence>
<dbReference type="InterPro" id="IPR021109">
    <property type="entry name" value="Peptidase_aspartic_dom_sf"/>
</dbReference>
<dbReference type="PROSITE" id="PS50175">
    <property type="entry name" value="ASP_PROT_RETROV"/>
    <property type="match status" value="1"/>
</dbReference>